<dbReference type="InterPro" id="IPR000192">
    <property type="entry name" value="Aminotrans_V_dom"/>
</dbReference>
<dbReference type="Gene3D" id="3.40.640.10">
    <property type="entry name" value="Type I PLP-dependent aspartate aminotransferase-like (Major domain)"/>
    <property type="match status" value="1"/>
</dbReference>
<dbReference type="GO" id="GO:0006534">
    <property type="term" value="P:cysteine metabolic process"/>
    <property type="evidence" value="ECO:0007669"/>
    <property type="project" value="InterPro"/>
</dbReference>
<reference evidence="9 10" key="1">
    <citation type="submission" date="2017-08" db="EMBL/GenBank/DDBJ databases">
        <title>Infants hospitalized years apart are colonized by the same room-sourced microbial strains.</title>
        <authorList>
            <person name="Brooks B."/>
            <person name="Olm M.R."/>
            <person name="Firek B.A."/>
            <person name="Baker R."/>
            <person name="Thomas B.C."/>
            <person name="Morowitz M.J."/>
            <person name="Banfield J.F."/>
        </authorList>
    </citation>
    <scope>NUCLEOTIDE SEQUENCE [LARGE SCALE GENOMIC DNA]</scope>
    <source>
        <strain evidence="9">S2_018_000_R2_104</strain>
    </source>
</reference>
<dbReference type="CDD" id="cd06453">
    <property type="entry name" value="SufS_like"/>
    <property type="match status" value="1"/>
</dbReference>
<dbReference type="GO" id="GO:0031071">
    <property type="term" value="F:cysteine desulfurase activity"/>
    <property type="evidence" value="ECO:0007669"/>
    <property type="project" value="UniProtKB-EC"/>
</dbReference>
<gene>
    <name evidence="9" type="ORF">DI626_11565</name>
</gene>
<dbReference type="InterPro" id="IPR020578">
    <property type="entry name" value="Aminotrans_V_PyrdxlP_BS"/>
</dbReference>
<evidence type="ECO:0000256" key="5">
    <source>
        <dbReference type="ARBA" id="ARBA00022898"/>
    </source>
</evidence>
<dbReference type="PANTHER" id="PTHR43586:SF8">
    <property type="entry name" value="CYSTEINE DESULFURASE 1, CHLOROPLASTIC"/>
    <property type="match status" value="1"/>
</dbReference>
<evidence type="ECO:0000256" key="2">
    <source>
        <dbReference type="ARBA" id="ARBA00010447"/>
    </source>
</evidence>
<dbReference type="PANTHER" id="PTHR43586">
    <property type="entry name" value="CYSTEINE DESULFURASE"/>
    <property type="match status" value="1"/>
</dbReference>
<dbReference type="InterPro" id="IPR015424">
    <property type="entry name" value="PyrdxlP-dep_Trfase"/>
</dbReference>
<evidence type="ECO:0000256" key="6">
    <source>
        <dbReference type="ARBA" id="ARBA00050776"/>
    </source>
</evidence>
<dbReference type="PROSITE" id="PS00595">
    <property type="entry name" value="AA_TRANSFER_CLASS_5"/>
    <property type="match status" value="1"/>
</dbReference>
<dbReference type="AlphaFoldDB" id="A0A2W4ZHI1"/>
<dbReference type="Pfam" id="PF00266">
    <property type="entry name" value="Aminotran_5"/>
    <property type="match status" value="1"/>
</dbReference>
<dbReference type="GO" id="GO:0030170">
    <property type="term" value="F:pyridoxal phosphate binding"/>
    <property type="evidence" value="ECO:0007669"/>
    <property type="project" value="InterPro"/>
</dbReference>
<proteinExistence type="inferred from homology"/>
<evidence type="ECO:0000259" key="8">
    <source>
        <dbReference type="Pfam" id="PF00266"/>
    </source>
</evidence>
<name>A0A2W4ZHI1_9BACT</name>
<evidence type="ECO:0000313" key="10">
    <source>
        <dbReference type="Proteomes" id="UP000249557"/>
    </source>
</evidence>
<sequence>MAGHSGVRAARADFPVLSETMNGKPLAYLDTASSAQKPQVVIDSLRDTLTHGYANIHRGLYRFSQTLTQEYESVRARVQDFIGAASGNEIVFTRNATEAINLVARSWGALNLTEGDEIILSGMEHHANIVPWQMIAQEKGAIIKVIPVLADGTLDFESYRALISPRTKLVGVTHISNSLGTVNPVVRITAAAKAFNPDIRVLVDASQSIVHGGVNVADIGCDFLVFTGHKLYGPNGVGVLWGREKLLNAMPPYQGGGDMIEKVSFDGTTFKNAPARFEAGTPPIAEVIA</sequence>
<evidence type="ECO:0000256" key="4">
    <source>
        <dbReference type="ARBA" id="ARBA00022679"/>
    </source>
</evidence>
<dbReference type="EC" id="2.8.1.7" evidence="3"/>
<protein>
    <recommendedName>
        <fullName evidence="3">cysteine desulfurase</fullName>
        <ecNumber evidence="3">2.8.1.7</ecNumber>
    </recommendedName>
</protein>
<dbReference type="InterPro" id="IPR010970">
    <property type="entry name" value="Cys_dSase_SufS"/>
</dbReference>
<dbReference type="SUPFAM" id="SSF53383">
    <property type="entry name" value="PLP-dependent transferases"/>
    <property type="match status" value="1"/>
</dbReference>
<comment type="catalytic activity">
    <reaction evidence="6">
        <text>(sulfur carrier)-H + L-cysteine = (sulfur carrier)-SH + L-alanine</text>
        <dbReference type="Rhea" id="RHEA:43892"/>
        <dbReference type="Rhea" id="RHEA-COMP:14737"/>
        <dbReference type="Rhea" id="RHEA-COMP:14739"/>
        <dbReference type="ChEBI" id="CHEBI:29917"/>
        <dbReference type="ChEBI" id="CHEBI:35235"/>
        <dbReference type="ChEBI" id="CHEBI:57972"/>
        <dbReference type="ChEBI" id="CHEBI:64428"/>
        <dbReference type="EC" id="2.8.1.7"/>
    </reaction>
</comment>
<evidence type="ECO:0000256" key="1">
    <source>
        <dbReference type="ARBA" id="ARBA00001933"/>
    </source>
</evidence>
<dbReference type="InterPro" id="IPR015421">
    <property type="entry name" value="PyrdxlP-dep_Trfase_major"/>
</dbReference>
<dbReference type="Proteomes" id="UP000249557">
    <property type="component" value="Unassembled WGS sequence"/>
</dbReference>
<evidence type="ECO:0000313" key="9">
    <source>
        <dbReference type="EMBL" id="PZO79459.1"/>
    </source>
</evidence>
<comment type="cofactor">
    <cofactor evidence="1 7">
        <name>pyridoxal 5'-phosphate</name>
        <dbReference type="ChEBI" id="CHEBI:597326"/>
    </cofactor>
</comment>
<comment type="similarity">
    <text evidence="2">Belongs to the class-V pyridoxal-phosphate-dependent aminotransferase family. Csd subfamily.</text>
</comment>
<feature type="non-terminal residue" evidence="9">
    <location>
        <position position="289"/>
    </location>
</feature>
<evidence type="ECO:0000256" key="7">
    <source>
        <dbReference type="RuleBase" id="RU004504"/>
    </source>
</evidence>
<keyword evidence="4" id="KW-0808">Transferase</keyword>
<accession>A0A2W4ZHI1</accession>
<feature type="domain" description="Aminotransferase class V" evidence="8">
    <location>
        <begin position="28"/>
        <end position="289"/>
    </location>
</feature>
<evidence type="ECO:0000256" key="3">
    <source>
        <dbReference type="ARBA" id="ARBA00012239"/>
    </source>
</evidence>
<comment type="caution">
    <text evidence="9">The sequence shown here is derived from an EMBL/GenBank/DDBJ whole genome shotgun (WGS) entry which is preliminary data.</text>
</comment>
<dbReference type="EMBL" id="QFNK01000355">
    <property type="protein sequence ID" value="PZO79459.1"/>
    <property type="molecule type" value="Genomic_DNA"/>
</dbReference>
<keyword evidence="5" id="KW-0663">Pyridoxal phosphate</keyword>
<organism evidence="9 10">
    <name type="scientific">Micavibrio aeruginosavorus</name>
    <dbReference type="NCBI Taxonomy" id="349221"/>
    <lineage>
        <taxon>Bacteria</taxon>
        <taxon>Pseudomonadati</taxon>
        <taxon>Bdellovibrionota</taxon>
        <taxon>Bdellovibrionia</taxon>
        <taxon>Bdellovibrionales</taxon>
        <taxon>Pseudobdellovibrionaceae</taxon>
        <taxon>Micavibrio</taxon>
    </lineage>
</organism>